<comment type="caution">
    <text evidence="2">The sequence shown here is derived from an EMBL/GenBank/DDBJ whole genome shotgun (WGS) entry which is preliminary data.</text>
</comment>
<reference evidence="2 3" key="1">
    <citation type="journal article" date="2017" name="PLoS Biol.">
        <title>The sea cucumber genome provides insights into morphological evolution and visceral regeneration.</title>
        <authorList>
            <person name="Zhang X."/>
            <person name="Sun L."/>
            <person name="Yuan J."/>
            <person name="Sun Y."/>
            <person name="Gao Y."/>
            <person name="Zhang L."/>
            <person name="Li S."/>
            <person name="Dai H."/>
            <person name="Hamel J.F."/>
            <person name="Liu C."/>
            <person name="Yu Y."/>
            <person name="Liu S."/>
            <person name="Lin W."/>
            <person name="Guo K."/>
            <person name="Jin S."/>
            <person name="Xu P."/>
            <person name="Storey K.B."/>
            <person name="Huan P."/>
            <person name="Zhang T."/>
            <person name="Zhou Y."/>
            <person name="Zhang J."/>
            <person name="Lin C."/>
            <person name="Li X."/>
            <person name="Xing L."/>
            <person name="Huo D."/>
            <person name="Sun M."/>
            <person name="Wang L."/>
            <person name="Mercier A."/>
            <person name="Li F."/>
            <person name="Yang H."/>
            <person name="Xiang J."/>
        </authorList>
    </citation>
    <scope>NUCLEOTIDE SEQUENCE [LARGE SCALE GENOMIC DNA]</scope>
    <source>
        <strain evidence="2">Shaxun</strain>
        <tissue evidence="2">Muscle</tissue>
    </source>
</reference>
<dbReference type="OrthoDB" id="10019788at2759"/>
<keyword evidence="3" id="KW-1185">Reference proteome</keyword>
<accession>A0A2G8LEM7</accession>
<proteinExistence type="predicted"/>
<dbReference type="AlphaFoldDB" id="A0A2G8LEM7"/>
<feature type="region of interest" description="Disordered" evidence="1">
    <location>
        <begin position="414"/>
        <end position="442"/>
    </location>
</feature>
<evidence type="ECO:0000313" key="2">
    <source>
        <dbReference type="EMBL" id="PIK58726.1"/>
    </source>
</evidence>
<protein>
    <submittedName>
        <fullName evidence="2">Uncharacterized protein</fullName>
    </submittedName>
</protein>
<organism evidence="2 3">
    <name type="scientific">Stichopus japonicus</name>
    <name type="common">Sea cucumber</name>
    <dbReference type="NCBI Taxonomy" id="307972"/>
    <lineage>
        <taxon>Eukaryota</taxon>
        <taxon>Metazoa</taxon>
        <taxon>Echinodermata</taxon>
        <taxon>Eleutherozoa</taxon>
        <taxon>Echinozoa</taxon>
        <taxon>Holothuroidea</taxon>
        <taxon>Aspidochirotacea</taxon>
        <taxon>Aspidochirotida</taxon>
        <taxon>Stichopodidae</taxon>
        <taxon>Apostichopus</taxon>
    </lineage>
</organism>
<feature type="compositionally biased region" description="Low complexity" evidence="1">
    <location>
        <begin position="128"/>
        <end position="153"/>
    </location>
</feature>
<sequence>MENPLAISMSSSSESLTLTSPRSSGTTKSVVLVHQPAGQIIPQTNLKPIHCKESVRRQIHVVVRNLEAVVSELNSVMNELQGVLEQIDRVTSCLDSRLSGKSLRLQHSTDDEKLWTTRRKRSVSSACSISTHQSKSNSSSTTSTSSSSTDLSSLWKLPRKTRSRSSSSGKPSHRKSKKILETNPNSNQDKRKQESDLKSTESNKRHSKHLQKHESLELRIKEAKDDTKPTEESTKVRLRDKKRNHKRAFLHGICCVRTQSMYSAESDPRRSLLSDDGTWVLRKGNGVKSPMYPGVLVPVVMDNKDNLTQKMPRSFSEGNISSCSNRDNKCSQTSAANLKISNSREPSLNHTPNRTSGIASSISDETLHTNSSGDLFRSNENERSLFLTLDSDEHIPLMTYLKSPVSSAHMLRRSDVIDDRDDNTSSNRSWSRRRPPSDHLTPESQRMEYINTKVRLS</sequence>
<feature type="compositionally biased region" description="Low complexity" evidence="1">
    <location>
        <begin position="8"/>
        <end position="24"/>
    </location>
</feature>
<name>A0A2G8LEM7_STIJA</name>
<dbReference type="EMBL" id="MRZV01000104">
    <property type="protein sequence ID" value="PIK58726.1"/>
    <property type="molecule type" value="Genomic_DNA"/>
</dbReference>
<feature type="region of interest" description="Disordered" evidence="1">
    <location>
        <begin position="339"/>
        <end position="376"/>
    </location>
</feature>
<evidence type="ECO:0000256" key="1">
    <source>
        <dbReference type="SAM" id="MobiDB-lite"/>
    </source>
</evidence>
<feature type="region of interest" description="Disordered" evidence="1">
    <location>
        <begin position="1"/>
        <end position="24"/>
    </location>
</feature>
<feature type="compositionally biased region" description="Basic and acidic residues" evidence="1">
    <location>
        <begin position="188"/>
        <end position="204"/>
    </location>
</feature>
<evidence type="ECO:0000313" key="3">
    <source>
        <dbReference type="Proteomes" id="UP000230750"/>
    </source>
</evidence>
<gene>
    <name evidence="2" type="ORF">BSL78_04346</name>
</gene>
<dbReference type="Proteomes" id="UP000230750">
    <property type="component" value="Unassembled WGS sequence"/>
</dbReference>
<feature type="compositionally biased region" description="Polar residues" evidence="1">
    <location>
        <begin position="339"/>
        <end position="373"/>
    </location>
</feature>
<feature type="compositionally biased region" description="Basic and acidic residues" evidence="1">
    <location>
        <begin position="212"/>
        <end position="237"/>
    </location>
</feature>
<feature type="region of interest" description="Disordered" evidence="1">
    <location>
        <begin position="122"/>
        <end position="237"/>
    </location>
</feature>